<evidence type="ECO:0000256" key="2">
    <source>
        <dbReference type="ARBA" id="ARBA00023015"/>
    </source>
</evidence>
<keyword evidence="4" id="KW-0804">Transcription</keyword>
<evidence type="ECO:0000259" key="5">
    <source>
        <dbReference type="PROSITE" id="PS50931"/>
    </source>
</evidence>
<dbReference type="InterPro" id="IPR036390">
    <property type="entry name" value="WH_DNA-bd_sf"/>
</dbReference>
<dbReference type="AlphaFoldDB" id="A0A833PGC0"/>
<dbReference type="InterPro" id="IPR036388">
    <property type="entry name" value="WH-like_DNA-bd_sf"/>
</dbReference>
<dbReference type="Gene3D" id="3.40.190.10">
    <property type="entry name" value="Periplasmic binding protein-like II"/>
    <property type="match status" value="2"/>
</dbReference>
<organism evidence="6 7">
    <name type="scientific">Acinetobacter bereziniae</name>
    <name type="common">Acinetobacter genomosp. 10</name>
    <dbReference type="NCBI Taxonomy" id="106648"/>
    <lineage>
        <taxon>Bacteria</taxon>
        <taxon>Pseudomonadati</taxon>
        <taxon>Pseudomonadota</taxon>
        <taxon>Gammaproteobacteria</taxon>
        <taxon>Moraxellales</taxon>
        <taxon>Moraxellaceae</taxon>
        <taxon>Acinetobacter</taxon>
    </lineage>
</organism>
<gene>
    <name evidence="6" type="primary">catM_2</name>
    <name evidence="6" type="ORF">GAK29_00975</name>
</gene>
<dbReference type="PANTHER" id="PTHR30346">
    <property type="entry name" value="TRANSCRIPTIONAL DUAL REGULATOR HCAR-RELATED"/>
    <property type="match status" value="1"/>
</dbReference>
<dbReference type="SUPFAM" id="SSF53850">
    <property type="entry name" value="Periplasmic binding protein-like II"/>
    <property type="match status" value="1"/>
</dbReference>
<keyword evidence="3" id="KW-0238">DNA-binding</keyword>
<dbReference type="InterPro" id="IPR005119">
    <property type="entry name" value="LysR_subst-bd"/>
</dbReference>
<dbReference type="FunFam" id="1.10.10.10:FF:000001">
    <property type="entry name" value="LysR family transcriptional regulator"/>
    <property type="match status" value="1"/>
</dbReference>
<dbReference type="SUPFAM" id="SSF46785">
    <property type="entry name" value="Winged helix' DNA-binding domain"/>
    <property type="match status" value="1"/>
</dbReference>
<dbReference type="CDD" id="cd08414">
    <property type="entry name" value="PBP2_LTTR_aromatics_like"/>
    <property type="match status" value="1"/>
</dbReference>
<dbReference type="GO" id="GO:0032993">
    <property type="term" value="C:protein-DNA complex"/>
    <property type="evidence" value="ECO:0007669"/>
    <property type="project" value="TreeGrafter"/>
</dbReference>
<dbReference type="GO" id="GO:0003677">
    <property type="term" value="F:DNA binding"/>
    <property type="evidence" value="ECO:0007669"/>
    <property type="project" value="UniProtKB-KW"/>
</dbReference>
<accession>A0A833PGC0</accession>
<dbReference type="PROSITE" id="PS50931">
    <property type="entry name" value="HTH_LYSR"/>
    <property type="match status" value="1"/>
</dbReference>
<protein>
    <submittedName>
        <fullName evidence="6">HTH-type transcriptional regulator CatM</fullName>
    </submittedName>
</protein>
<evidence type="ECO:0000256" key="3">
    <source>
        <dbReference type="ARBA" id="ARBA00023125"/>
    </source>
</evidence>
<dbReference type="EMBL" id="WNDP01000016">
    <property type="protein sequence ID" value="KAF1026891.1"/>
    <property type="molecule type" value="Genomic_DNA"/>
</dbReference>
<proteinExistence type="inferred from homology"/>
<evidence type="ECO:0000256" key="1">
    <source>
        <dbReference type="ARBA" id="ARBA00009437"/>
    </source>
</evidence>
<keyword evidence="2" id="KW-0805">Transcription regulation</keyword>
<dbReference type="Pfam" id="PF00126">
    <property type="entry name" value="HTH_1"/>
    <property type="match status" value="1"/>
</dbReference>
<comment type="similarity">
    <text evidence="1">Belongs to the LysR transcriptional regulatory family.</text>
</comment>
<evidence type="ECO:0000256" key="4">
    <source>
        <dbReference type="ARBA" id="ARBA00023163"/>
    </source>
</evidence>
<dbReference type="GO" id="GO:0003700">
    <property type="term" value="F:DNA-binding transcription factor activity"/>
    <property type="evidence" value="ECO:0007669"/>
    <property type="project" value="InterPro"/>
</dbReference>
<dbReference type="PRINTS" id="PR00039">
    <property type="entry name" value="HTHLYSR"/>
</dbReference>
<dbReference type="Pfam" id="PF03466">
    <property type="entry name" value="LysR_substrate"/>
    <property type="match status" value="1"/>
</dbReference>
<dbReference type="InterPro" id="IPR000847">
    <property type="entry name" value="LysR_HTH_N"/>
</dbReference>
<name>A0A833PGC0_ACIBZ</name>
<dbReference type="Gene3D" id="1.10.10.10">
    <property type="entry name" value="Winged helix-like DNA-binding domain superfamily/Winged helix DNA-binding domain"/>
    <property type="match status" value="1"/>
</dbReference>
<dbReference type="Proteomes" id="UP000490535">
    <property type="component" value="Unassembled WGS sequence"/>
</dbReference>
<reference evidence="7" key="1">
    <citation type="journal article" date="2020" name="MBio">
        <title>Horizontal gene transfer to a defensive symbiont with a reduced genome amongst a multipartite beetle microbiome.</title>
        <authorList>
            <person name="Waterworth S.C."/>
            <person name="Florez L.V."/>
            <person name="Rees E.R."/>
            <person name="Hertweck C."/>
            <person name="Kaltenpoth M."/>
            <person name="Kwan J.C."/>
        </authorList>
    </citation>
    <scope>NUCLEOTIDE SEQUENCE [LARGE SCALE GENOMIC DNA]</scope>
</reference>
<comment type="caution">
    <text evidence="6">The sequence shown here is derived from an EMBL/GenBank/DDBJ whole genome shotgun (WGS) entry which is preliminary data.</text>
</comment>
<evidence type="ECO:0000313" key="7">
    <source>
        <dbReference type="Proteomes" id="UP000490535"/>
    </source>
</evidence>
<feature type="domain" description="HTH lysR-type" evidence="5">
    <location>
        <begin position="1"/>
        <end position="59"/>
    </location>
</feature>
<sequence length="296" mass="33329">MATLKQFNYLIRIVEEGGFIAAAEKLFIAQSALSRQIKLLEEDIGFEIFDRSEKKIKLTKAGQFFYLQVKNNLLNLDHLIENAREISSGLHRLVKVAHSSTISMSLEKIQLFDQVAKQQNINFEINNLSSEDQVLELLKGNIDIGFFRPPILNSMDGLSAVQLYDEPLYVAVHQDHYLAEASTVKIQQLRDEDFVSTPHAERGGLSYLVSNICLSAGFAPKKARIQSRKVSQLQLVAENIGICIVPAEFKNILPEQVRLIALDVEHARSDVVMAWNCNADNAVLECAKELLKCFQQ</sequence>
<evidence type="ECO:0000313" key="6">
    <source>
        <dbReference type="EMBL" id="KAF1026891.1"/>
    </source>
</evidence>
<dbReference type="PANTHER" id="PTHR30346:SF17">
    <property type="entry name" value="LYSR FAMILY TRANSCRIPTIONAL REGULATOR"/>
    <property type="match status" value="1"/>
</dbReference>